<gene>
    <name evidence="1" type="ORF">pipiens_020477</name>
</gene>
<organism evidence="1 2">
    <name type="scientific">Culex pipiens pipiens</name>
    <name type="common">Northern house mosquito</name>
    <dbReference type="NCBI Taxonomy" id="38569"/>
    <lineage>
        <taxon>Eukaryota</taxon>
        <taxon>Metazoa</taxon>
        <taxon>Ecdysozoa</taxon>
        <taxon>Arthropoda</taxon>
        <taxon>Hexapoda</taxon>
        <taxon>Insecta</taxon>
        <taxon>Pterygota</taxon>
        <taxon>Neoptera</taxon>
        <taxon>Endopterygota</taxon>
        <taxon>Diptera</taxon>
        <taxon>Nematocera</taxon>
        <taxon>Culicoidea</taxon>
        <taxon>Culicidae</taxon>
        <taxon>Culicinae</taxon>
        <taxon>Culicini</taxon>
        <taxon>Culex</taxon>
        <taxon>Culex</taxon>
    </lineage>
</organism>
<accession>A0ABD1DWN4</accession>
<keyword evidence="2" id="KW-1185">Reference proteome</keyword>
<protein>
    <submittedName>
        <fullName evidence="1">Uncharacterized protein</fullName>
    </submittedName>
</protein>
<dbReference type="Proteomes" id="UP001562425">
    <property type="component" value="Unassembled WGS sequence"/>
</dbReference>
<evidence type="ECO:0000313" key="2">
    <source>
        <dbReference type="Proteomes" id="UP001562425"/>
    </source>
</evidence>
<reference evidence="1 2" key="1">
    <citation type="submission" date="2024-05" db="EMBL/GenBank/DDBJ databases">
        <title>Culex pipiens pipiens assembly and annotation.</title>
        <authorList>
            <person name="Alout H."/>
            <person name="Durand T."/>
        </authorList>
    </citation>
    <scope>NUCLEOTIDE SEQUENCE [LARGE SCALE GENOMIC DNA]</scope>
    <source>
        <strain evidence="1">HA-2024</strain>
        <tissue evidence="1">Whole body</tissue>
    </source>
</reference>
<name>A0ABD1DWN4_CULPP</name>
<sequence length="12" mass="1613">MLKRGEFRWRFS</sequence>
<dbReference type="EMBL" id="JBEHCU010000868">
    <property type="protein sequence ID" value="KAL1404041.1"/>
    <property type="molecule type" value="Genomic_DNA"/>
</dbReference>
<proteinExistence type="predicted"/>
<feature type="non-terminal residue" evidence="1">
    <location>
        <position position="12"/>
    </location>
</feature>
<comment type="caution">
    <text evidence="1">The sequence shown here is derived from an EMBL/GenBank/DDBJ whole genome shotgun (WGS) entry which is preliminary data.</text>
</comment>
<evidence type="ECO:0000313" key="1">
    <source>
        <dbReference type="EMBL" id="KAL1404041.1"/>
    </source>
</evidence>